<dbReference type="InterPro" id="IPR025887">
    <property type="entry name" value="Glyco_hydro_31_N_dom"/>
</dbReference>
<evidence type="ECO:0000256" key="5">
    <source>
        <dbReference type="ARBA" id="ARBA00012741"/>
    </source>
</evidence>
<keyword evidence="12" id="KW-0119">Carbohydrate metabolism</keyword>
<proteinExistence type="inferred from homology"/>
<dbReference type="InterPro" id="IPR000322">
    <property type="entry name" value="Glyco_hydro_31_TIM"/>
</dbReference>
<dbReference type="EMBL" id="NPHW01006576">
    <property type="protein sequence ID" value="OXV05690.1"/>
    <property type="molecule type" value="Genomic_DNA"/>
</dbReference>
<feature type="signal peptide" evidence="18">
    <location>
        <begin position="1"/>
        <end position="21"/>
    </location>
</feature>
<sequence>MFCSLFFVTSILGALLHGSHAATPLQSCPGYKASSVKYDENSLTADLSLAGEPCNTYGTDLGNLKLRVDYETDSRLHVMIYDANEEVYQVPNSIFPRPSAGQGSGAQNSKLKFDLKEDPFSFTVSRNDTGEVLFDTSSSNLVFQSQYLNLRTSLPKDPNLYGLGEHSDPLRLPTTNYTRTFWNRDAYGIPTGTNLYGDHPIYLDHREKSGTHAVLLLNSNGMDIKINKASNGSQYLEYNILGGVVDLYFFAGPTPKEVLKQYALVAGFPAMVSYWTFGFHQCRYGYLDIYEVAEVVYNYSQAQIPLETMWTDIDYMRARITFTTDPERFPVSKIRELVAYLHDHYQHYIMMVDPAMSVSDNGAFNRGQGAGIFMKNSNGSIYHGVVWPGVTAFPDWFNNDTQGWWNNEFNIFFSPDTGVDIDGLWIDMNEASQFCPFPCSDPAGWASANNFPPAPSPVTPNPRPLPGFPPDFQPSASAKFKRQASVNGQKIGLPGRDLLNPPYTINNAAGQLSNKAIDTNLIHAGDGYAEYDTHNLYGTMMSSSARIAMLQRRPTVRPLVITRSTFAGAGAHVGHWLGDNWSDWDHYRVSIPQMLAFASIFQVPMVGSDVCGFGKDTTENLCARWATLGAFYTFYRNHNELGSTPQEFYRWPTVAEAARKAIAIRYRLLDYIYTDFYRQSTTGEPFLQPLFYLYPQDNNTFPIDRQFFFGDAVLVSPVMDEGSTSVDAYFPDDIFYDWYTLAPVRGNGANMTLSNINITNIPLHIRGGTIIPTRASGANTTTELRKQNFNVIVAPGLDGTAVGSLYIDDGNSLEQSSTLEVDFKFENGQLDMRCGPYFDAGVVIETITVLGQETAPPGVKDGNNNSLDFQHDSSRKVVVVKVSIPFNGATTLSFA</sequence>
<dbReference type="GO" id="GO:0004558">
    <property type="term" value="F:alpha-1,4-glucosidase activity"/>
    <property type="evidence" value="ECO:0007669"/>
    <property type="project" value="UniProtKB-EC"/>
</dbReference>
<dbReference type="OrthoDB" id="5839090at2759"/>
<dbReference type="SUPFAM" id="SSF74650">
    <property type="entry name" value="Galactose mutarotase-like"/>
    <property type="match status" value="1"/>
</dbReference>
<evidence type="ECO:0000256" key="6">
    <source>
        <dbReference type="ARBA" id="ARBA00012744"/>
    </source>
</evidence>
<evidence type="ECO:0000313" key="23">
    <source>
        <dbReference type="Proteomes" id="UP000243515"/>
    </source>
</evidence>
<dbReference type="PANTHER" id="PTHR22762:SF67">
    <property type="entry name" value="ALPHA_BETA-GLUCOSIDASE AGDC-RELATED"/>
    <property type="match status" value="1"/>
</dbReference>
<feature type="domain" description="Glycosyl hydrolase family 31 C-terminal" evidence="21">
    <location>
        <begin position="683"/>
        <end position="771"/>
    </location>
</feature>
<evidence type="ECO:0000256" key="14">
    <source>
        <dbReference type="ARBA" id="ARBA00023316"/>
    </source>
</evidence>
<comment type="subcellular location">
    <subcellularLocation>
        <location evidence="3">Secreted</location>
    </subcellularLocation>
</comment>
<evidence type="ECO:0000256" key="4">
    <source>
        <dbReference type="ARBA" id="ARBA00007806"/>
    </source>
</evidence>
<dbReference type="SUPFAM" id="SSF51445">
    <property type="entry name" value="(Trans)glycosidases"/>
    <property type="match status" value="1"/>
</dbReference>
<comment type="catalytic activity">
    <reaction evidence="2">
        <text>Hydrolysis of terminal, non-reducing (1-&gt;4)-linked alpha-D-glucose residues with release of alpha-D-glucose.</text>
        <dbReference type="EC" id="3.2.1.20"/>
    </reaction>
</comment>
<dbReference type="GO" id="GO:0071555">
    <property type="term" value="P:cell wall organization"/>
    <property type="evidence" value="ECO:0007669"/>
    <property type="project" value="UniProtKB-KW"/>
</dbReference>
<dbReference type="GO" id="GO:0030246">
    <property type="term" value="F:carbohydrate binding"/>
    <property type="evidence" value="ECO:0007669"/>
    <property type="project" value="InterPro"/>
</dbReference>
<name>A0A232LNE9_9EURO</name>
<dbReference type="AlphaFoldDB" id="A0A232LNE9"/>
<evidence type="ECO:0000259" key="19">
    <source>
        <dbReference type="Pfam" id="PF01055"/>
    </source>
</evidence>
<feature type="domain" description="Glycoside hydrolase family 31 TIM barrel" evidence="19">
    <location>
        <begin position="269"/>
        <end position="674"/>
    </location>
</feature>
<comment type="caution">
    <text evidence="22">The sequence shown here is derived from an EMBL/GenBank/DDBJ whole genome shotgun (WGS) entry which is preliminary data.</text>
</comment>
<dbReference type="GO" id="GO:0000272">
    <property type="term" value="P:polysaccharide catabolic process"/>
    <property type="evidence" value="ECO:0007669"/>
    <property type="project" value="UniProtKB-KW"/>
</dbReference>
<dbReference type="InterPro" id="IPR017853">
    <property type="entry name" value="GH"/>
</dbReference>
<evidence type="ECO:0000256" key="16">
    <source>
        <dbReference type="ARBA" id="ARBA00025512"/>
    </source>
</evidence>
<keyword evidence="14" id="KW-0961">Cell wall biogenesis/degradation</keyword>
<dbReference type="InterPro" id="IPR011013">
    <property type="entry name" value="Gal_mutarotase_sf_dom"/>
</dbReference>
<keyword evidence="8" id="KW-0964">Secreted</keyword>
<evidence type="ECO:0000313" key="22">
    <source>
        <dbReference type="EMBL" id="OXV05690.1"/>
    </source>
</evidence>
<dbReference type="EC" id="3.2.1.21" evidence="6"/>
<evidence type="ECO:0000256" key="15">
    <source>
        <dbReference type="ARBA" id="ARBA00023326"/>
    </source>
</evidence>
<evidence type="ECO:0000256" key="11">
    <source>
        <dbReference type="ARBA" id="ARBA00023180"/>
    </source>
</evidence>
<keyword evidence="15" id="KW-0624">Polysaccharide degradation</keyword>
<dbReference type="EC" id="3.2.1.20" evidence="5"/>
<dbReference type="Proteomes" id="UP000243515">
    <property type="component" value="Unassembled WGS sequence"/>
</dbReference>
<dbReference type="CDD" id="cd14752">
    <property type="entry name" value="GH31_N"/>
    <property type="match status" value="1"/>
</dbReference>
<dbReference type="GO" id="GO:0008422">
    <property type="term" value="F:beta-glucosidase activity"/>
    <property type="evidence" value="ECO:0007669"/>
    <property type="project" value="UniProtKB-EC"/>
</dbReference>
<accession>A0A232LNE9</accession>
<comment type="similarity">
    <text evidence="4 17">Belongs to the glycosyl hydrolase 31 family.</text>
</comment>
<dbReference type="GO" id="GO:0005576">
    <property type="term" value="C:extracellular region"/>
    <property type="evidence" value="ECO:0007669"/>
    <property type="project" value="UniProtKB-SubCell"/>
</dbReference>
<gene>
    <name evidence="22" type="ORF">Egran_06542</name>
</gene>
<keyword evidence="11" id="KW-0325">Glycoprotein</keyword>
<evidence type="ECO:0000256" key="9">
    <source>
        <dbReference type="ARBA" id="ARBA00022729"/>
    </source>
</evidence>
<dbReference type="Gene3D" id="2.60.40.1760">
    <property type="entry name" value="glycosyl hydrolase (family 31)"/>
    <property type="match status" value="1"/>
</dbReference>
<evidence type="ECO:0000256" key="10">
    <source>
        <dbReference type="ARBA" id="ARBA00022801"/>
    </source>
</evidence>
<dbReference type="Gene3D" id="2.60.40.1180">
    <property type="entry name" value="Golgi alpha-mannosidase II"/>
    <property type="match status" value="2"/>
</dbReference>
<dbReference type="Pfam" id="PF21365">
    <property type="entry name" value="Glyco_hydro_31_3rd"/>
    <property type="match status" value="1"/>
</dbReference>
<dbReference type="InterPro" id="IPR048395">
    <property type="entry name" value="Glyco_hydro_31_C"/>
</dbReference>
<keyword evidence="23" id="KW-1185">Reference proteome</keyword>
<reference evidence="22 23" key="1">
    <citation type="journal article" date="2015" name="Environ. Microbiol.">
        <title>Metagenome sequence of Elaphomyces granulatus from sporocarp tissue reveals Ascomycota ectomycorrhizal fingerprints of genome expansion and a Proteobacteria-rich microbiome.</title>
        <authorList>
            <person name="Quandt C.A."/>
            <person name="Kohler A."/>
            <person name="Hesse C.N."/>
            <person name="Sharpton T.J."/>
            <person name="Martin F."/>
            <person name="Spatafora J.W."/>
        </authorList>
    </citation>
    <scope>NUCLEOTIDE SEQUENCE [LARGE SCALE GENOMIC DNA]</scope>
    <source>
        <strain evidence="22 23">OSC145934</strain>
    </source>
</reference>
<dbReference type="Pfam" id="PF13802">
    <property type="entry name" value="Gal_mutarotas_2"/>
    <property type="match status" value="1"/>
</dbReference>
<protein>
    <recommendedName>
        <fullName evidence="7">Probable alpha/beta-glucosidase agdC</fullName>
        <ecNumber evidence="5">3.2.1.20</ecNumber>
        <ecNumber evidence="6">3.2.1.21</ecNumber>
    </recommendedName>
</protein>
<keyword evidence="10 17" id="KW-0378">Hydrolase</keyword>
<evidence type="ECO:0000256" key="18">
    <source>
        <dbReference type="SAM" id="SignalP"/>
    </source>
</evidence>
<evidence type="ECO:0000256" key="13">
    <source>
        <dbReference type="ARBA" id="ARBA00023295"/>
    </source>
</evidence>
<evidence type="ECO:0000256" key="7">
    <source>
        <dbReference type="ARBA" id="ARBA00014002"/>
    </source>
</evidence>
<evidence type="ECO:0000256" key="2">
    <source>
        <dbReference type="ARBA" id="ARBA00001657"/>
    </source>
</evidence>
<evidence type="ECO:0000256" key="12">
    <source>
        <dbReference type="ARBA" id="ARBA00023277"/>
    </source>
</evidence>
<dbReference type="SUPFAM" id="SSF51011">
    <property type="entry name" value="Glycosyl hydrolase domain"/>
    <property type="match status" value="1"/>
</dbReference>
<organism evidence="22 23">
    <name type="scientific">Elaphomyces granulatus</name>
    <dbReference type="NCBI Taxonomy" id="519963"/>
    <lineage>
        <taxon>Eukaryota</taxon>
        <taxon>Fungi</taxon>
        <taxon>Dikarya</taxon>
        <taxon>Ascomycota</taxon>
        <taxon>Pezizomycotina</taxon>
        <taxon>Eurotiomycetes</taxon>
        <taxon>Eurotiomycetidae</taxon>
        <taxon>Eurotiales</taxon>
        <taxon>Elaphomycetaceae</taxon>
        <taxon>Elaphomyces</taxon>
    </lineage>
</organism>
<comment type="function">
    <text evidence="16">Glucosidase involved in the degradation of cellulosic biomass. Has both alpha- and beta-glucosidase activity.</text>
</comment>
<dbReference type="PANTHER" id="PTHR22762">
    <property type="entry name" value="ALPHA-GLUCOSIDASE"/>
    <property type="match status" value="1"/>
</dbReference>
<evidence type="ECO:0000256" key="3">
    <source>
        <dbReference type="ARBA" id="ARBA00004613"/>
    </source>
</evidence>
<feature type="domain" description="Glycoside hydrolase family 31 N-terminal" evidence="20">
    <location>
        <begin position="106"/>
        <end position="221"/>
    </location>
</feature>
<keyword evidence="9 18" id="KW-0732">Signal</keyword>
<comment type="catalytic activity">
    <reaction evidence="1">
        <text>Hydrolysis of terminal, non-reducing beta-D-glucosyl residues with release of beta-D-glucose.</text>
        <dbReference type="EC" id="3.2.1.21"/>
    </reaction>
</comment>
<dbReference type="PROSITE" id="PS00129">
    <property type="entry name" value="GLYCOSYL_HYDROL_F31_1"/>
    <property type="match status" value="1"/>
</dbReference>
<feature type="chain" id="PRO_5012104657" description="Probable alpha/beta-glucosidase agdC" evidence="18">
    <location>
        <begin position="22"/>
        <end position="895"/>
    </location>
</feature>
<evidence type="ECO:0000259" key="20">
    <source>
        <dbReference type="Pfam" id="PF13802"/>
    </source>
</evidence>
<dbReference type="Gene3D" id="3.20.20.80">
    <property type="entry name" value="Glycosidases"/>
    <property type="match status" value="1"/>
</dbReference>
<dbReference type="InterPro" id="IPR030458">
    <property type="entry name" value="Glyco_hydro_31_AS"/>
</dbReference>
<evidence type="ECO:0000256" key="17">
    <source>
        <dbReference type="RuleBase" id="RU361185"/>
    </source>
</evidence>
<evidence type="ECO:0000256" key="8">
    <source>
        <dbReference type="ARBA" id="ARBA00022525"/>
    </source>
</evidence>
<dbReference type="InterPro" id="IPR013780">
    <property type="entry name" value="Glyco_hydro_b"/>
</dbReference>
<evidence type="ECO:0000259" key="21">
    <source>
        <dbReference type="Pfam" id="PF21365"/>
    </source>
</evidence>
<dbReference type="Pfam" id="PF01055">
    <property type="entry name" value="Glyco_hydro_31_2nd"/>
    <property type="match status" value="1"/>
</dbReference>
<dbReference type="CDD" id="cd06602">
    <property type="entry name" value="GH31_MGAM_SI_GAA"/>
    <property type="match status" value="1"/>
</dbReference>
<evidence type="ECO:0000256" key="1">
    <source>
        <dbReference type="ARBA" id="ARBA00000448"/>
    </source>
</evidence>
<keyword evidence="13 17" id="KW-0326">Glycosidase</keyword>